<dbReference type="Gene3D" id="2.60.40.10">
    <property type="entry name" value="Immunoglobulins"/>
    <property type="match status" value="1"/>
</dbReference>
<dbReference type="PROSITE" id="PS51257">
    <property type="entry name" value="PROKAR_LIPOPROTEIN"/>
    <property type="match status" value="1"/>
</dbReference>
<name>A0ABS1KVJ6_9BACT</name>
<reference evidence="2 3" key="1">
    <citation type="submission" date="2021-01" db="EMBL/GenBank/DDBJ databases">
        <title>Chryseolinea sp. Jin1 Genome sequencing and assembly.</title>
        <authorList>
            <person name="Kim I."/>
        </authorList>
    </citation>
    <scope>NUCLEOTIDE SEQUENCE [LARGE SCALE GENOMIC DNA]</scope>
    <source>
        <strain evidence="2 3">Jin1</strain>
    </source>
</reference>
<evidence type="ECO:0000313" key="2">
    <source>
        <dbReference type="EMBL" id="MBL0743439.1"/>
    </source>
</evidence>
<keyword evidence="3" id="KW-1185">Reference proteome</keyword>
<proteinExistence type="predicted"/>
<gene>
    <name evidence="2" type="ORF">JI741_19560</name>
</gene>
<dbReference type="InterPro" id="IPR002909">
    <property type="entry name" value="IPT_dom"/>
</dbReference>
<dbReference type="InterPro" id="IPR013783">
    <property type="entry name" value="Ig-like_fold"/>
</dbReference>
<protein>
    <submittedName>
        <fullName evidence="2">IPT/TIG domain-containing protein</fullName>
    </submittedName>
</protein>
<dbReference type="Proteomes" id="UP000613030">
    <property type="component" value="Unassembled WGS sequence"/>
</dbReference>
<dbReference type="RefSeq" id="WP_202012786.1">
    <property type="nucleotide sequence ID" value="NZ_JAERRB010000007.1"/>
</dbReference>
<evidence type="ECO:0000313" key="3">
    <source>
        <dbReference type="Proteomes" id="UP000613030"/>
    </source>
</evidence>
<dbReference type="EMBL" id="JAERRB010000007">
    <property type="protein sequence ID" value="MBL0743439.1"/>
    <property type="molecule type" value="Genomic_DNA"/>
</dbReference>
<comment type="caution">
    <text evidence="2">The sequence shown here is derived from an EMBL/GenBank/DDBJ whole genome shotgun (WGS) entry which is preliminary data.</text>
</comment>
<organism evidence="2 3">
    <name type="scientific">Chryseolinea lacunae</name>
    <dbReference type="NCBI Taxonomy" id="2801331"/>
    <lineage>
        <taxon>Bacteria</taxon>
        <taxon>Pseudomonadati</taxon>
        <taxon>Bacteroidota</taxon>
        <taxon>Cytophagia</taxon>
        <taxon>Cytophagales</taxon>
        <taxon>Fulvivirgaceae</taxon>
        <taxon>Chryseolinea</taxon>
    </lineage>
</organism>
<feature type="domain" description="IPT/TIG" evidence="1">
    <location>
        <begin position="32"/>
        <end position="92"/>
    </location>
</feature>
<evidence type="ECO:0000259" key="1">
    <source>
        <dbReference type="Pfam" id="PF01833"/>
    </source>
</evidence>
<accession>A0ABS1KVJ6</accession>
<sequence>MKRLPHPPLWFLVSMVLTSACKKNATIILDTPSGSPGDVVTVDVQHAKVSKATSVKIAAEHAMIVASSDTALAFLVPALKPQQTQVTVTLDKKEISLPFQIEPSATERLWFNLKGSTITFLERQPSRETFMRDKSHSHNRLYLEFLDDAGEVLAVSYIDHPTALEVPSADGKGFNMIEQKGDVQFSVNVPVLAGLRKARLTTLNATAKDNAKVLGEVTIPIK</sequence>
<dbReference type="Pfam" id="PF01833">
    <property type="entry name" value="TIG"/>
    <property type="match status" value="1"/>
</dbReference>